<dbReference type="Proteomes" id="UP001630127">
    <property type="component" value="Unassembled WGS sequence"/>
</dbReference>
<accession>A0ABD2YE64</accession>
<name>A0ABD2YE64_9GENT</name>
<dbReference type="EMBL" id="JBJUIK010000014">
    <property type="protein sequence ID" value="KAL3504399.1"/>
    <property type="molecule type" value="Genomic_DNA"/>
</dbReference>
<evidence type="ECO:0000259" key="1">
    <source>
        <dbReference type="Pfam" id="PF08387"/>
    </source>
</evidence>
<organism evidence="2 3">
    <name type="scientific">Cinchona calisaya</name>
    <dbReference type="NCBI Taxonomy" id="153742"/>
    <lineage>
        <taxon>Eukaryota</taxon>
        <taxon>Viridiplantae</taxon>
        <taxon>Streptophyta</taxon>
        <taxon>Embryophyta</taxon>
        <taxon>Tracheophyta</taxon>
        <taxon>Spermatophyta</taxon>
        <taxon>Magnoliopsida</taxon>
        <taxon>eudicotyledons</taxon>
        <taxon>Gunneridae</taxon>
        <taxon>Pentapetalae</taxon>
        <taxon>asterids</taxon>
        <taxon>lamiids</taxon>
        <taxon>Gentianales</taxon>
        <taxon>Rubiaceae</taxon>
        <taxon>Cinchonoideae</taxon>
        <taxon>Cinchoneae</taxon>
        <taxon>Cinchona</taxon>
    </lineage>
</organism>
<evidence type="ECO:0000313" key="2">
    <source>
        <dbReference type="EMBL" id="KAL3504399.1"/>
    </source>
</evidence>
<keyword evidence="3" id="KW-1185">Reference proteome</keyword>
<protein>
    <recommendedName>
        <fullName evidence="1">FBD domain-containing protein</fullName>
    </recommendedName>
</protein>
<dbReference type="AlphaFoldDB" id="A0ABD2YE64"/>
<dbReference type="InterPro" id="IPR006566">
    <property type="entry name" value="FBD"/>
</dbReference>
<reference evidence="2 3" key="1">
    <citation type="submission" date="2024-11" db="EMBL/GenBank/DDBJ databases">
        <title>A near-complete genome assembly of Cinchona calisaya.</title>
        <authorList>
            <person name="Lian D.C."/>
            <person name="Zhao X.W."/>
            <person name="Wei L."/>
        </authorList>
    </citation>
    <scope>NUCLEOTIDE SEQUENCE [LARGE SCALE GENOMIC DNA]</scope>
    <source>
        <tissue evidence="2">Nenye</tissue>
    </source>
</reference>
<gene>
    <name evidence="2" type="ORF">ACH5RR_034240</name>
</gene>
<dbReference type="Pfam" id="PF08387">
    <property type="entry name" value="FBD"/>
    <property type="match status" value="1"/>
</dbReference>
<feature type="domain" description="FBD" evidence="1">
    <location>
        <begin position="22"/>
        <end position="58"/>
    </location>
</feature>
<evidence type="ECO:0000313" key="3">
    <source>
        <dbReference type="Proteomes" id="UP001630127"/>
    </source>
</evidence>
<sequence length="107" mass="12386">MAWNDEIVRRRGEQGKAINYSLPHLKVFEFSGFLGCRSEVELVKYFLENATALERIIIDPRGDLAYLCCWELDCEVAEDTEAENGARRRAKQQLYRLVPSHVELVIL</sequence>
<proteinExistence type="predicted"/>
<comment type="caution">
    <text evidence="2">The sequence shown here is derived from an EMBL/GenBank/DDBJ whole genome shotgun (WGS) entry which is preliminary data.</text>
</comment>